<comment type="caution">
    <text evidence="2">The sequence shown here is derived from an EMBL/GenBank/DDBJ whole genome shotgun (WGS) entry which is preliminary data.</text>
</comment>
<gene>
    <name evidence="2" type="ORF">DFH05DRAFT_1539589</name>
</gene>
<dbReference type="EMBL" id="JANVFU010000001">
    <property type="protein sequence ID" value="KAJ3751402.1"/>
    <property type="molecule type" value="Genomic_DNA"/>
</dbReference>
<organism evidence="2 3">
    <name type="scientific">Lentinula detonsa</name>
    <dbReference type="NCBI Taxonomy" id="2804962"/>
    <lineage>
        <taxon>Eukaryota</taxon>
        <taxon>Fungi</taxon>
        <taxon>Dikarya</taxon>
        <taxon>Basidiomycota</taxon>
        <taxon>Agaricomycotina</taxon>
        <taxon>Agaricomycetes</taxon>
        <taxon>Agaricomycetidae</taxon>
        <taxon>Agaricales</taxon>
        <taxon>Marasmiineae</taxon>
        <taxon>Omphalotaceae</taxon>
        <taxon>Lentinula</taxon>
    </lineage>
</organism>
<reference evidence="2 3" key="1">
    <citation type="journal article" date="2023" name="Proc. Natl. Acad. Sci. U.S.A.">
        <title>A global phylogenomic analysis of the shiitake genus Lentinula.</title>
        <authorList>
            <person name="Sierra-Patev S."/>
            <person name="Min B."/>
            <person name="Naranjo-Ortiz M."/>
            <person name="Looney B."/>
            <person name="Konkel Z."/>
            <person name="Slot J.C."/>
            <person name="Sakamoto Y."/>
            <person name="Steenwyk J.L."/>
            <person name="Rokas A."/>
            <person name="Carro J."/>
            <person name="Camarero S."/>
            <person name="Ferreira P."/>
            <person name="Molpeceres G."/>
            <person name="Ruiz-Duenas F.J."/>
            <person name="Serrano A."/>
            <person name="Henrissat B."/>
            <person name="Drula E."/>
            <person name="Hughes K.W."/>
            <person name="Mata J.L."/>
            <person name="Ishikawa N.K."/>
            <person name="Vargas-Isla R."/>
            <person name="Ushijima S."/>
            <person name="Smith C.A."/>
            <person name="Donoghue J."/>
            <person name="Ahrendt S."/>
            <person name="Andreopoulos W."/>
            <person name="He G."/>
            <person name="LaButti K."/>
            <person name="Lipzen A."/>
            <person name="Ng V."/>
            <person name="Riley R."/>
            <person name="Sandor L."/>
            <person name="Barry K."/>
            <person name="Martinez A.T."/>
            <person name="Xiao Y."/>
            <person name="Gibbons J.G."/>
            <person name="Terashima K."/>
            <person name="Grigoriev I.V."/>
            <person name="Hibbett D."/>
        </authorList>
    </citation>
    <scope>NUCLEOTIDE SEQUENCE [LARGE SCALE GENOMIC DNA]</scope>
    <source>
        <strain evidence="2 3">TFB7810</strain>
    </source>
</reference>
<feature type="transmembrane region" description="Helical" evidence="1">
    <location>
        <begin position="220"/>
        <end position="242"/>
    </location>
</feature>
<feature type="transmembrane region" description="Helical" evidence="1">
    <location>
        <begin position="179"/>
        <end position="200"/>
    </location>
</feature>
<feature type="transmembrane region" description="Helical" evidence="1">
    <location>
        <begin position="149"/>
        <end position="167"/>
    </location>
</feature>
<dbReference type="PANTHER" id="PTHR12242:SF1">
    <property type="entry name" value="MYND-TYPE DOMAIN-CONTAINING PROTEIN"/>
    <property type="match status" value="1"/>
</dbReference>
<sequence length="291" mass="32763">MRFNLHNSLGAPQPFDTQRAYVTSPWFSSGVLAAIRGTIALYTLTTLVVILIWEVNVLHDADGYFSYFTELTYIGICSYYWASFVQTCGYALCQRRSSETIPEYPLQRWPRIFQLLHIMLETTVISYPILVTIVFWALLASPSVFSTTFSAWSNLSIHVLNTVWSLFEMIGTNSPPPRWSMLPCMIIILAFYLALAYITHATQGFYPYPFLDPSTSHSLLIGYIIGIAVAACIVFALAKTIMCTRAKFASKKPVAATFEIKELHGPRNESLMLEAGQMKSEELAYPETADN</sequence>
<dbReference type="Proteomes" id="UP001142393">
    <property type="component" value="Unassembled WGS sequence"/>
</dbReference>
<keyword evidence="1" id="KW-1133">Transmembrane helix</keyword>
<evidence type="ECO:0000256" key="1">
    <source>
        <dbReference type="SAM" id="Phobius"/>
    </source>
</evidence>
<proteinExistence type="predicted"/>
<name>A0A9W8U3S1_9AGAR</name>
<feature type="transmembrane region" description="Helical" evidence="1">
    <location>
        <begin position="33"/>
        <end position="53"/>
    </location>
</feature>
<evidence type="ECO:0000313" key="3">
    <source>
        <dbReference type="Proteomes" id="UP001142393"/>
    </source>
</evidence>
<feature type="transmembrane region" description="Helical" evidence="1">
    <location>
        <begin position="73"/>
        <end position="93"/>
    </location>
</feature>
<evidence type="ECO:0000313" key="2">
    <source>
        <dbReference type="EMBL" id="KAJ3751402.1"/>
    </source>
</evidence>
<keyword evidence="1" id="KW-0472">Membrane</keyword>
<dbReference type="PANTHER" id="PTHR12242">
    <property type="entry name" value="OS02G0130600 PROTEIN-RELATED"/>
    <property type="match status" value="1"/>
</dbReference>
<keyword evidence="1" id="KW-0812">Transmembrane</keyword>
<dbReference type="GO" id="GO:0016020">
    <property type="term" value="C:membrane"/>
    <property type="evidence" value="ECO:0007669"/>
    <property type="project" value="TreeGrafter"/>
</dbReference>
<dbReference type="AlphaFoldDB" id="A0A9W8U3S1"/>
<protein>
    <submittedName>
        <fullName evidence="2">Uncharacterized protein</fullName>
    </submittedName>
</protein>
<keyword evidence="3" id="KW-1185">Reference proteome</keyword>
<accession>A0A9W8U3S1</accession>
<feature type="transmembrane region" description="Helical" evidence="1">
    <location>
        <begin position="114"/>
        <end position="137"/>
    </location>
</feature>